<dbReference type="RefSeq" id="XP_007604048.1">
    <property type="nucleotide sequence ID" value="XM_007603986.1"/>
</dbReference>
<dbReference type="InParanoid" id="L2GQ95"/>
<organism evidence="2 3">
    <name type="scientific">Vittaforma corneae (strain ATCC 50505)</name>
    <name type="common">Microsporidian parasite</name>
    <name type="synonym">Nosema corneum</name>
    <dbReference type="NCBI Taxonomy" id="993615"/>
    <lineage>
        <taxon>Eukaryota</taxon>
        <taxon>Fungi</taxon>
        <taxon>Fungi incertae sedis</taxon>
        <taxon>Microsporidia</taxon>
        <taxon>Nosematidae</taxon>
        <taxon>Vittaforma</taxon>
    </lineage>
</organism>
<dbReference type="OrthoDB" id="1081007at2759"/>
<accession>L2GQ95</accession>
<gene>
    <name evidence="2" type="ORF">VICG_00596</name>
</gene>
<dbReference type="InterPro" id="IPR000101">
    <property type="entry name" value="GGT_peptidase"/>
</dbReference>
<protein>
    <recommendedName>
        <fullName evidence="4">Gamma-glutamyltransferase</fullName>
    </recommendedName>
</protein>
<dbReference type="GO" id="GO:0006751">
    <property type="term" value="P:glutathione catabolic process"/>
    <property type="evidence" value="ECO:0007669"/>
    <property type="project" value="InterPro"/>
</dbReference>
<dbReference type="GeneID" id="19881313"/>
<dbReference type="Pfam" id="PF01019">
    <property type="entry name" value="G_glu_transpept"/>
    <property type="match status" value="1"/>
</dbReference>
<sequence>MSENAGHGPVCSNSIYYHYAVNTECKLASTVGKKILERGGNAVDAAISAALVIGVVNSFSAGIGGGGFVLIRKKD</sequence>
<dbReference type="InterPro" id="IPR029055">
    <property type="entry name" value="Ntn_hydrolases_N"/>
</dbReference>
<dbReference type="STRING" id="993615.L2GQ95"/>
<keyword evidence="1" id="KW-0472">Membrane</keyword>
<proteinExistence type="predicted"/>
<dbReference type="PANTHER" id="PTHR11686">
    <property type="entry name" value="GAMMA GLUTAMYL TRANSPEPTIDASE"/>
    <property type="match status" value="1"/>
</dbReference>
<evidence type="ECO:0000313" key="3">
    <source>
        <dbReference type="Proteomes" id="UP000011082"/>
    </source>
</evidence>
<dbReference type="SUPFAM" id="SSF56235">
    <property type="entry name" value="N-terminal nucleophile aminohydrolases (Ntn hydrolases)"/>
    <property type="match status" value="1"/>
</dbReference>
<dbReference type="GO" id="GO:0036374">
    <property type="term" value="F:glutathione hydrolase activity"/>
    <property type="evidence" value="ECO:0007669"/>
    <property type="project" value="InterPro"/>
</dbReference>
<name>L2GQ95_VITCO</name>
<dbReference type="HOGENOM" id="CLU_2672983_0_0_1"/>
<keyword evidence="3" id="KW-1185">Reference proteome</keyword>
<feature type="transmembrane region" description="Helical" evidence="1">
    <location>
        <begin position="46"/>
        <end position="71"/>
    </location>
</feature>
<reference evidence="3" key="1">
    <citation type="submission" date="2011-05" db="EMBL/GenBank/DDBJ databases">
        <title>The genome sequence of Vittaforma corneae strain ATCC 50505.</title>
        <authorList>
            <consortium name="The Broad Institute Genome Sequencing Platform"/>
            <person name="Cuomo C."/>
            <person name="Didier E."/>
            <person name="Bowers L."/>
            <person name="Young S.K."/>
            <person name="Zeng Q."/>
            <person name="Gargeya S."/>
            <person name="Fitzgerald M."/>
            <person name="Haas B."/>
            <person name="Abouelleil A."/>
            <person name="Alvarado L."/>
            <person name="Arachchi H.M."/>
            <person name="Berlin A."/>
            <person name="Chapman S.B."/>
            <person name="Gearin G."/>
            <person name="Goldberg J."/>
            <person name="Griggs A."/>
            <person name="Gujja S."/>
            <person name="Hansen M."/>
            <person name="Heiman D."/>
            <person name="Howarth C."/>
            <person name="Larimer J."/>
            <person name="Lui A."/>
            <person name="MacDonald P.J.P."/>
            <person name="McCowen C."/>
            <person name="Montmayeur A."/>
            <person name="Murphy C."/>
            <person name="Neiman D."/>
            <person name="Pearson M."/>
            <person name="Priest M."/>
            <person name="Roberts A."/>
            <person name="Saif S."/>
            <person name="Shea T."/>
            <person name="Sisk P."/>
            <person name="Stolte C."/>
            <person name="Sykes S."/>
            <person name="Wortman J."/>
            <person name="Nusbaum C."/>
            <person name="Birren B."/>
        </authorList>
    </citation>
    <scope>NUCLEOTIDE SEQUENCE [LARGE SCALE GENOMIC DNA]</scope>
    <source>
        <strain evidence="3">ATCC 50505</strain>
    </source>
</reference>
<keyword evidence="1" id="KW-0812">Transmembrane</keyword>
<dbReference type="Proteomes" id="UP000011082">
    <property type="component" value="Unassembled WGS sequence"/>
</dbReference>
<dbReference type="VEuPathDB" id="MicrosporidiaDB:VICG_00596"/>
<keyword evidence="1" id="KW-1133">Transmembrane helix</keyword>
<evidence type="ECO:0000256" key="1">
    <source>
        <dbReference type="SAM" id="Phobius"/>
    </source>
</evidence>
<dbReference type="AlphaFoldDB" id="L2GQ95"/>
<evidence type="ECO:0000313" key="2">
    <source>
        <dbReference type="EMBL" id="ELA42497.1"/>
    </source>
</evidence>
<dbReference type="EMBL" id="JH370132">
    <property type="protein sequence ID" value="ELA42497.1"/>
    <property type="molecule type" value="Genomic_DNA"/>
</dbReference>
<evidence type="ECO:0008006" key="4">
    <source>
        <dbReference type="Google" id="ProtNLM"/>
    </source>
</evidence>
<dbReference type="PANTHER" id="PTHR11686:SF9">
    <property type="entry name" value="RE13973P"/>
    <property type="match status" value="1"/>
</dbReference>
<dbReference type="GO" id="GO:0005886">
    <property type="term" value="C:plasma membrane"/>
    <property type="evidence" value="ECO:0007669"/>
    <property type="project" value="TreeGrafter"/>
</dbReference>